<organism evidence="2">
    <name type="scientific">marine sediment metagenome</name>
    <dbReference type="NCBI Taxonomy" id="412755"/>
    <lineage>
        <taxon>unclassified sequences</taxon>
        <taxon>metagenomes</taxon>
        <taxon>ecological metagenomes</taxon>
    </lineage>
</organism>
<feature type="non-terminal residue" evidence="2">
    <location>
        <position position="1"/>
    </location>
</feature>
<evidence type="ECO:0000259" key="1">
    <source>
        <dbReference type="Pfam" id="PF10102"/>
    </source>
</evidence>
<reference evidence="2" key="1">
    <citation type="journal article" date="2014" name="Front. Microbiol.">
        <title>High frequency of phylogenetically diverse reductive dehalogenase-homologous genes in deep subseafloor sedimentary metagenomes.</title>
        <authorList>
            <person name="Kawai M."/>
            <person name="Futagami T."/>
            <person name="Toyoda A."/>
            <person name="Takaki Y."/>
            <person name="Nishi S."/>
            <person name="Hori S."/>
            <person name="Arai W."/>
            <person name="Tsubouchi T."/>
            <person name="Morono Y."/>
            <person name="Uchiyama I."/>
            <person name="Ito T."/>
            <person name="Fujiyama A."/>
            <person name="Inagaki F."/>
            <person name="Takami H."/>
        </authorList>
    </citation>
    <scope>NUCLEOTIDE SEQUENCE</scope>
    <source>
        <strain evidence="2">Expedition CK06-06</strain>
    </source>
</reference>
<feature type="domain" description="DUF2341" evidence="1">
    <location>
        <begin position="234"/>
        <end position="295"/>
    </location>
</feature>
<gene>
    <name evidence="2" type="ORF">S01H4_35928</name>
</gene>
<protein>
    <recommendedName>
        <fullName evidence="1">DUF2341 domain-containing protein</fullName>
    </recommendedName>
</protein>
<name>X1AIU8_9ZZZZ</name>
<dbReference type="EMBL" id="BART01019154">
    <property type="protein sequence ID" value="GAG82570.1"/>
    <property type="molecule type" value="Genomic_DNA"/>
</dbReference>
<dbReference type="InterPro" id="IPR018765">
    <property type="entry name" value="DUF2341"/>
</dbReference>
<dbReference type="AlphaFoldDB" id="X1AIU8"/>
<accession>X1AIU8</accession>
<sequence length="295" mass="33669">WITSGGSAPPADNYYLTGYDDSWNIFAWRDVDGDGPALMMQINGVQEKDGVLYVTANNWTDGTELPIGWVLEYDPDTLAYSTYQALKNSSSLPHEHYAEGLDWHDGYWWVVWHDWPYITKYDAAWNWVADYELTYPGNGHYYQGIMWYGNYAFVNTHASGDPIKLDCYFWNGTGFVESRRMEPVVEYANQGMSLDKTDNATVYWAIRGGADNLKVAITTIEDIYISLEGHAQIDFDDVRFTTSDGDTPLDYWYDDTNTLGNCRTFWVEVSDDLDSNQEIFCYYGNDAVSTTSNGA</sequence>
<evidence type="ECO:0000313" key="2">
    <source>
        <dbReference type="EMBL" id="GAG82570.1"/>
    </source>
</evidence>
<feature type="non-terminal residue" evidence="2">
    <location>
        <position position="295"/>
    </location>
</feature>
<proteinExistence type="predicted"/>
<dbReference type="Pfam" id="PF10102">
    <property type="entry name" value="DUF2341"/>
    <property type="match status" value="1"/>
</dbReference>
<comment type="caution">
    <text evidence="2">The sequence shown here is derived from an EMBL/GenBank/DDBJ whole genome shotgun (WGS) entry which is preliminary data.</text>
</comment>